<keyword evidence="1" id="KW-0732">Signal</keyword>
<keyword evidence="7" id="KW-1185">Reference proteome</keyword>
<name>A0A0K1N0Q8_AGGAP</name>
<dbReference type="RefSeq" id="WP_005701921.1">
    <property type="nucleotide sequence ID" value="NZ_CAUTUO010000017.1"/>
</dbReference>
<accession>A0A0K1N0Q8</accession>
<dbReference type="Proteomes" id="UP000092746">
    <property type="component" value="Unassembled WGS sequence"/>
</dbReference>
<dbReference type="EMBL" id="QMGS01000116">
    <property type="protein sequence ID" value="RMW78162.1"/>
    <property type="molecule type" value="Genomic_DNA"/>
</dbReference>
<protein>
    <submittedName>
        <fullName evidence="3">Pentapeptide repeat-containing protein</fullName>
    </submittedName>
    <submittedName>
        <fullName evidence="4">Serine/threonine-protein kinase B</fullName>
        <ecNumber evidence="4">2.7.11.1</ecNumber>
    </submittedName>
</protein>
<dbReference type="GO" id="GO:0004674">
    <property type="term" value="F:protein serine/threonine kinase activity"/>
    <property type="evidence" value="ECO:0007669"/>
    <property type="project" value="UniProtKB-EC"/>
</dbReference>
<dbReference type="InterPro" id="IPR001646">
    <property type="entry name" value="5peptide_repeat"/>
</dbReference>
<evidence type="ECO:0000313" key="2">
    <source>
        <dbReference type="EMBL" id="OBY51438.1"/>
    </source>
</evidence>
<evidence type="ECO:0000256" key="1">
    <source>
        <dbReference type="SAM" id="SignalP"/>
    </source>
</evidence>
<dbReference type="Gene3D" id="2.160.20.80">
    <property type="entry name" value="E3 ubiquitin-protein ligase SopA"/>
    <property type="match status" value="1"/>
</dbReference>
<reference evidence="4 6" key="2">
    <citation type="submission" date="2018-06" db="EMBL/GenBank/DDBJ databases">
        <authorList>
            <consortium name="Pathogen Informatics"/>
            <person name="Doyle S."/>
        </authorList>
    </citation>
    <scope>NUCLEOTIDE SEQUENCE [LARGE SCALE GENOMIC DNA]</scope>
    <source>
        <strain evidence="4 6">NCTC5908</strain>
    </source>
</reference>
<evidence type="ECO:0000313" key="7">
    <source>
        <dbReference type="Proteomes" id="UP000274211"/>
    </source>
</evidence>
<dbReference type="Proteomes" id="UP000253728">
    <property type="component" value="Unassembled WGS sequence"/>
</dbReference>
<evidence type="ECO:0000313" key="3">
    <source>
        <dbReference type="EMBL" id="RMW78162.1"/>
    </source>
</evidence>
<dbReference type="GeneID" id="49634920"/>
<dbReference type="Proteomes" id="UP000274211">
    <property type="component" value="Unassembled WGS sequence"/>
</dbReference>
<gene>
    <name evidence="4" type="primary">spkB</name>
    <name evidence="2" type="ORF">BBB52_07520</name>
    <name evidence="3" type="ORF">DOL88_10680</name>
    <name evidence="4" type="ORF">NCTC5908_01136</name>
</gene>
<dbReference type="SUPFAM" id="SSF141571">
    <property type="entry name" value="Pentapeptide repeat-like"/>
    <property type="match status" value="1"/>
</dbReference>
<keyword evidence="4" id="KW-0808">Transferase</keyword>
<dbReference type="KEGG" id="aaz:ADJ80_02280"/>
<feature type="signal peptide" evidence="1">
    <location>
        <begin position="1"/>
        <end position="23"/>
    </location>
</feature>
<dbReference type="AlphaFoldDB" id="A0A0K1N0Q8"/>
<evidence type="ECO:0000313" key="4">
    <source>
        <dbReference type="EMBL" id="SSY95014.1"/>
    </source>
</evidence>
<sequence>MKSSLTKALIATVFASVSTGAMANEQKVSVNGAIVNKAIGPGAVSEQNLPGRSSTVINGTVTTVNGKTTVTQGPSGPVRADAEDFINAKLQGVNFAKKNFKGKDFTNADLRNANLSHANLEDAILINANFAGADLSGANLKGADITNANFEGAKTDGTIW</sequence>
<dbReference type="PANTHER" id="PTHR14136:SF17">
    <property type="entry name" value="BTB_POZ DOMAIN-CONTAINING PROTEIN KCTD9"/>
    <property type="match status" value="1"/>
</dbReference>
<reference evidence="3 7" key="3">
    <citation type="journal article" date="2019" name="J. Oral Microbiol.">
        <title>Role of OmpA1 and OmpA2 in Aggregatibacter actinomycetemcomitans and Aggregatibacter aphrophilus serum resistance.</title>
        <authorList>
            <person name="Lindholm M."/>
            <person name="Min Aung K."/>
            <person name="Nyunt Wai S."/>
            <person name="Oscarsson J."/>
        </authorList>
    </citation>
    <scope>NUCLEOTIDE SEQUENCE [LARGE SCALE GENOMIC DNA]</scope>
    <source>
        <strain evidence="3 7">HK83</strain>
    </source>
</reference>
<dbReference type="EMBL" id="MAQE01000014">
    <property type="protein sequence ID" value="OBY51438.1"/>
    <property type="molecule type" value="Genomic_DNA"/>
</dbReference>
<dbReference type="InterPro" id="IPR051082">
    <property type="entry name" value="Pentapeptide-BTB/POZ_domain"/>
</dbReference>
<dbReference type="Pfam" id="PF13599">
    <property type="entry name" value="Pentapeptide_4"/>
    <property type="match status" value="1"/>
</dbReference>
<dbReference type="eggNOG" id="COG1357">
    <property type="taxonomic scope" value="Bacteria"/>
</dbReference>
<organism evidence="4 6">
    <name type="scientific">Aggregatibacter aphrophilus</name>
    <name type="common">Haemophilus aphrophilus</name>
    <dbReference type="NCBI Taxonomy" id="732"/>
    <lineage>
        <taxon>Bacteria</taxon>
        <taxon>Pseudomonadati</taxon>
        <taxon>Pseudomonadota</taxon>
        <taxon>Gammaproteobacteria</taxon>
        <taxon>Pasteurellales</taxon>
        <taxon>Pasteurellaceae</taxon>
        <taxon>Aggregatibacter</taxon>
    </lineage>
</organism>
<reference evidence="2 5" key="1">
    <citation type="submission" date="2016-06" db="EMBL/GenBank/DDBJ databases">
        <title>Simultaneous identification of Haemophilus influenzae and Haemophilus haemolyticus using TaqMan real-time PCR.</title>
        <authorList>
            <person name="Price E.P."/>
            <person name="Sarovich D.S."/>
            <person name="Harris T."/>
            <person name="Spargo J.C."/>
            <person name="Nosworthy E."/>
            <person name="Beissbarth J."/>
            <person name="Smith-Vaughan H."/>
        </authorList>
    </citation>
    <scope>NUCLEOTIDE SEQUENCE [LARGE SCALE GENOMIC DNA]</scope>
    <source>
        <strain evidence="2 5">ATCC 7901</strain>
    </source>
</reference>
<dbReference type="PANTHER" id="PTHR14136">
    <property type="entry name" value="BTB_POZ DOMAIN-CONTAINING PROTEIN KCTD9"/>
    <property type="match status" value="1"/>
</dbReference>
<keyword evidence="4" id="KW-0418">Kinase</keyword>
<dbReference type="STRING" id="732.ADJ80_02280"/>
<dbReference type="EC" id="2.7.11.1" evidence="4"/>
<dbReference type="EMBL" id="UFSP01000001">
    <property type="protein sequence ID" value="SSY95014.1"/>
    <property type="molecule type" value="Genomic_DNA"/>
</dbReference>
<dbReference type="OMA" id="GAMANEQ"/>
<feature type="chain" id="PRO_5044544418" evidence="1">
    <location>
        <begin position="24"/>
        <end position="160"/>
    </location>
</feature>
<evidence type="ECO:0000313" key="6">
    <source>
        <dbReference type="Proteomes" id="UP000253728"/>
    </source>
</evidence>
<proteinExistence type="predicted"/>
<evidence type="ECO:0000313" key="5">
    <source>
        <dbReference type="Proteomes" id="UP000092746"/>
    </source>
</evidence>